<dbReference type="InterPro" id="IPR051396">
    <property type="entry name" value="Bact_Antivir_Def_Nuclease"/>
</dbReference>
<dbReference type="GO" id="GO:0006302">
    <property type="term" value="P:double-strand break repair"/>
    <property type="evidence" value="ECO:0007669"/>
    <property type="project" value="InterPro"/>
</dbReference>
<comment type="caution">
    <text evidence="2">The sequence shown here is derived from an EMBL/GenBank/DDBJ whole genome shotgun (WGS) entry which is preliminary data.</text>
</comment>
<accession>A0A6B1DA65</accession>
<dbReference type="GO" id="GO:0016887">
    <property type="term" value="F:ATP hydrolysis activity"/>
    <property type="evidence" value="ECO:0007669"/>
    <property type="project" value="InterPro"/>
</dbReference>
<dbReference type="InterPro" id="IPR038729">
    <property type="entry name" value="Rad50/SbcC_AAA"/>
</dbReference>
<evidence type="ECO:0000313" key="2">
    <source>
        <dbReference type="EMBL" id="MYC96891.1"/>
    </source>
</evidence>
<dbReference type="InterPro" id="IPR003593">
    <property type="entry name" value="AAA+_ATPase"/>
</dbReference>
<dbReference type="Gene3D" id="3.40.50.300">
    <property type="entry name" value="P-loop containing nucleotide triphosphate hydrolases"/>
    <property type="match status" value="2"/>
</dbReference>
<dbReference type="InterPro" id="IPR027417">
    <property type="entry name" value="P-loop_NTPase"/>
</dbReference>
<organism evidence="2">
    <name type="scientific">Caldilineaceae bacterium SB0661_bin_32</name>
    <dbReference type="NCBI Taxonomy" id="2605255"/>
    <lineage>
        <taxon>Bacteria</taxon>
        <taxon>Bacillati</taxon>
        <taxon>Chloroflexota</taxon>
        <taxon>Caldilineae</taxon>
        <taxon>Caldilineales</taxon>
        <taxon>Caldilineaceae</taxon>
    </lineage>
</organism>
<dbReference type="InterPro" id="IPR003959">
    <property type="entry name" value="ATPase_AAA_core"/>
</dbReference>
<dbReference type="SMART" id="SM00382">
    <property type="entry name" value="AAA"/>
    <property type="match status" value="1"/>
</dbReference>
<dbReference type="EMBL" id="VXMH01000098">
    <property type="protein sequence ID" value="MYC96891.1"/>
    <property type="molecule type" value="Genomic_DNA"/>
</dbReference>
<dbReference type="PANTHER" id="PTHR43581">
    <property type="entry name" value="ATP/GTP PHOSPHATASE"/>
    <property type="match status" value="1"/>
</dbReference>
<dbReference type="Pfam" id="PF13304">
    <property type="entry name" value="AAA_21"/>
    <property type="match status" value="1"/>
</dbReference>
<sequence length="410" mass="45341">MTRFKELQIEGWRQFGSVQIEFHPRATVITGANGSGKTTLLSILSQHFGWAPSFIGTPRIDRRGALKYFSGFYSVFAEGNIDVGKLTYDDGAVATLQSPAEGASFRVSIRGSQRIRGIYITSHRPVYTYQPVKEIPTEVQAGDQLFDQYLTTIRQYHQPNTRIQSPSHRLKAALISLATFGYGNKVVEPNDEASETFEGFSKVLNDVLPPNLGFSRIAIRMPEVILETETGDFSLDAASGGIAALVDVAWQIYMRSRSGENFTVLIDEPENHLHPSLQRSVLPGLLAAFSQAQFIISTHNPFVVTSVRDSNVIALDFVDGRVQSANLLNVNRSANANQILTEVLGVPFPVPLWVEDEVEKIVNSVRDEDLTAELLATLKERLNLIGLGHLFPEVIDRLLPTGETDQGDSR</sequence>
<reference evidence="2" key="1">
    <citation type="submission" date="2019-09" db="EMBL/GenBank/DDBJ databases">
        <title>Characterisation of the sponge microbiome using genome-centric metagenomics.</title>
        <authorList>
            <person name="Engelberts J.P."/>
            <person name="Robbins S.J."/>
            <person name="De Goeij J.M."/>
            <person name="Aranda M."/>
            <person name="Bell S.C."/>
            <person name="Webster N.S."/>
        </authorList>
    </citation>
    <scope>NUCLEOTIDE SEQUENCE</scope>
    <source>
        <strain evidence="2">SB0661_bin_32</strain>
    </source>
</reference>
<dbReference type="SUPFAM" id="SSF52540">
    <property type="entry name" value="P-loop containing nucleoside triphosphate hydrolases"/>
    <property type="match status" value="1"/>
</dbReference>
<dbReference type="GO" id="GO:0005524">
    <property type="term" value="F:ATP binding"/>
    <property type="evidence" value="ECO:0007669"/>
    <property type="project" value="InterPro"/>
</dbReference>
<dbReference type="PANTHER" id="PTHR43581:SF2">
    <property type="entry name" value="EXCINUCLEASE ATPASE SUBUNIT"/>
    <property type="match status" value="1"/>
</dbReference>
<dbReference type="AlphaFoldDB" id="A0A6B1DA65"/>
<feature type="domain" description="AAA+ ATPase" evidence="1">
    <location>
        <begin position="23"/>
        <end position="328"/>
    </location>
</feature>
<gene>
    <name evidence="2" type="ORF">F4X14_18170</name>
</gene>
<proteinExistence type="predicted"/>
<evidence type="ECO:0000259" key="1">
    <source>
        <dbReference type="SMART" id="SM00382"/>
    </source>
</evidence>
<name>A0A6B1DA65_9CHLR</name>
<protein>
    <submittedName>
        <fullName evidence="2">AAA family ATPase</fullName>
    </submittedName>
</protein>
<dbReference type="Pfam" id="PF13476">
    <property type="entry name" value="AAA_23"/>
    <property type="match status" value="1"/>
</dbReference>